<feature type="binding site" evidence="9">
    <location>
        <position position="43"/>
    </location>
    <ligand>
        <name>substrate</name>
    </ligand>
</feature>
<dbReference type="GO" id="GO:0015937">
    <property type="term" value="P:coenzyme A biosynthetic process"/>
    <property type="evidence" value="ECO:0007669"/>
    <property type="project" value="UniProtKB-UniRule"/>
</dbReference>
<feature type="site" description="Transition state stabilizer" evidence="9">
    <location>
        <position position="19"/>
    </location>
</feature>
<evidence type="ECO:0000256" key="3">
    <source>
        <dbReference type="ARBA" id="ARBA00022695"/>
    </source>
</evidence>
<evidence type="ECO:0000256" key="9">
    <source>
        <dbReference type="HAMAP-Rule" id="MF_00151"/>
    </source>
</evidence>
<dbReference type="SUPFAM" id="SSF52374">
    <property type="entry name" value="Nucleotidylyl transferase"/>
    <property type="match status" value="1"/>
</dbReference>
<dbReference type="PANTHER" id="PTHR21342:SF1">
    <property type="entry name" value="PHOSPHOPANTETHEINE ADENYLYLTRANSFERASE"/>
    <property type="match status" value="1"/>
</dbReference>
<feature type="binding site" evidence="9">
    <location>
        <position position="89"/>
    </location>
    <ligand>
        <name>substrate</name>
    </ligand>
</feature>
<dbReference type="Proteomes" id="UP000094463">
    <property type="component" value="Chromosome"/>
</dbReference>
<dbReference type="NCBIfam" id="TIGR00125">
    <property type="entry name" value="cyt_tran_rel"/>
    <property type="match status" value="1"/>
</dbReference>
<dbReference type="UniPathway" id="UPA00241">
    <property type="reaction ID" value="UER00355"/>
</dbReference>
<keyword evidence="3 9" id="KW-0548">Nucleotidyltransferase</keyword>
<dbReference type="NCBIfam" id="TIGR01510">
    <property type="entry name" value="coaD_prev_kdtB"/>
    <property type="match status" value="1"/>
</dbReference>
<dbReference type="InterPro" id="IPR004821">
    <property type="entry name" value="Cyt_trans-like"/>
</dbReference>
<feature type="binding site" evidence="9">
    <location>
        <position position="75"/>
    </location>
    <ligand>
        <name>substrate</name>
    </ligand>
</feature>
<dbReference type="KEGG" id="bbev:BBEV_1930"/>
<gene>
    <name evidence="9 11" type="primary">coaD</name>
    <name evidence="11" type="ORF">BBEV_1930</name>
</gene>
<organism evidence="11 12">
    <name type="scientific">Salisediminibacterium beveridgei</name>
    <dbReference type="NCBI Taxonomy" id="632773"/>
    <lineage>
        <taxon>Bacteria</taxon>
        <taxon>Bacillati</taxon>
        <taxon>Bacillota</taxon>
        <taxon>Bacilli</taxon>
        <taxon>Bacillales</taxon>
        <taxon>Bacillaceae</taxon>
        <taxon>Salisediminibacterium</taxon>
    </lineage>
</organism>
<reference evidence="11 12" key="1">
    <citation type="submission" date="2015-08" db="EMBL/GenBank/DDBJ databases">
        <title>The complete genome sequence of Bacillus beveridgei MLTeJB.</title>
        <authorList>
            <person name="Hanson T.E."/>
            <person name="Mesa C."/>
            <person name="Basesman S.M."/>
            <person name="Oremland R.S."/>
        </authorList>
    </citation>
    <scope>NUCLEOTIDE SEQUENCE [LARGE SCALE GENOMIC DNA]</scope>
    <source>
        <strain evidence="11 12">MLTeJB</strain>
    </source>
</reference>
<dbReference type="PATRIC" id="fig|632773.3.peg.2020"/>
<dbReference type="Pfam" id="PF01467">
    <property type="entry name" value="CTP_transf_like"/>
    <property type="match status" value="1"/>
</dbReference>
<evidence type="ECO:0000313" key="11">
    <source>
        <dbReference type="EMBL" id="AOM83291.1"/>
    </source>
</evidence>
<comment type="subunit">
    <text evidence="9">Homohexamer.</text>
</comment>
<proteinExistence type="inferred from homology"/>
<comment type="cofactor">
    <cofactor evidence="9">
        <name>Mg(2+)</name>
        <dbReference type="ChEBI" id="CHEBI:18420"/>
    </cofactor>
</comment>
<keyword evidence="1 9" id="KW-0963">Cytoplasm</keyword>
<comment type="function">
    <text evidence="9">Reversibly transfers an adenylyl group from ATP to 4'-phosphopantetheine, yielding dephospho-CoA (dPCoA) and pyrophosphate.</text>
</comment>
<dbReference type="InterPro" id="IPR014729">
    <property type="entry name" value="Rossmann-like_a/b/a_fold"/>
</dbReference>
<dbReference type="OrthoDB" id="9806661at2"/>
<keyword evidence="4 9" id="KW-0547">Nucleotide-binding</keyword>
<dbReference type="InterPro" id="IPR001980">
    <property type="entry name" value="PPAT"/>
</dbReference>
<comment type="subcellular location">
    <subcellularLocation>
        <location evidence="9">Cytoplasm</location>
    </subcellularLocation>
</comment>
<evidence type="ECO:0000313" key="12">
    <source>
        <dbReference type="Proteomes" id="UP000094463"/>
    </source>
</evidence>
<comment type="catalytic activity">
    <reaction evidence="8 9">
        <text>(R)-4'-phosphopantetheine + ATP + H(+) = 3'-dephospho-CoA + diphosphate</text>
        <dbReference type="Rhea" id="RHEA:19801"/>
        <dbReference type="ChEBI" id="CHEBI:15378"/>
        <dbReference type="ChEBI" id="CHEBI:30616"/>
        <dbReference type="ChEBI" id="CHEBI:33019"/>
        <dbReference type="ChEBI" id="CHEBI:57328"/>
        <dbReference type="ChEBI" id="CHEBI:61723"/>
        <dbReference type="EC" id="2.7.7.3"/>
    </reaction>
</comment>
<feature type="binding site" evidence="9">
    <location>
        <position position="100"/>
    </location>
    <ligand>
        <name>ATP</name>
        <dbReference type="ChEBI" id="CHEBI:30616"/>
    </ligand>
</feature>
<dbReference type="GO" id="GO:0005737">
    <property type="term" value="C:cytoplasm"/>
    <property type="evidence" value="ECO:0007669"/>
    <property type="project" value="UniProtKB-SubCell"/>
</dbReference>
<evidence type="ECO:0000256" key="4">
    <source>
        <dbReference type="ARBA" id="ARBA00022741"/>
    </source>
</evidence>
<dbReference type="Gene3D" id="3.40.50.620">
    <property type="entry name" value="HUPs"/>
    <property type="match status" value="1"/>
</dbReference>
<dbReference type="CDD" id="cd02163">
    <property type="entry name" value="PPAT"/>
    <property type="match status" value="1"/>
</dbReference>
<name>A0A1D7QWA4_9BACI</name>
<feature type="binding site" evidence="9">
    <location>
        <position position="19"/>
    </location>
    <ligand>
        <name>ATP</name>
        <dbReference type="ChEBI" id="CHEBI:30616"/>
    </ligand>
</feature>
<evidence type="ECO:0000256" key="5">
    <source>
        <dbReference type="ARBA" id="ARBA00022840"/>
    </source>
</evidence>
<protein>
    <recommendedName>
        <fullName evidence="9">Phosphopantetheine adenylyltransferase</fullName>
        <ecNumber evidence="9">2.7.7.3</ecNumber>
    </recommendedName>
    <alternativeName>
        <fullName evidence="9">Dephospho-CoA pyrophosphorylase</fullName>
    </alternativeName>
    <alternativeName>
        <fullName evidence="9">Pantetheine-phosphate adenylyltransferase</fullName>
        <shortName evidence="9">PPAT</shortName>
    </alternativeName>
</protein>
<evidence type="ECO:0000256" key="7">
    <source>
        <dbReference type="ARBA" id="ARBA00022993"/>
    </source>
</evidence>
<accession>A0A1D7QWA4</accession>
<dbReference type="STRING" id="632773.BBEV_1930"/>
<comment type="pathway">
    <text evidence="9">Cofactor biosynthesis; coenzyme A biosynthesis; CoA from (R)-pantothenate: step 4/5.</text>
</comment>
<keyword evidence="5 9" id="KW-0067">ATP-binding</keyword>
<dbReference type="PRINTS" id="PR01020">
    <property type="entry name" value="LPSBIOSNTHSS"/>
</dbReference>
<feature type="binding site" evidence="9">
    <location>
        <begin position="11"/>
        <end position="12"/>
    </location>
    <ligand>
        <name>ATP</name>
        <dbReference type="ChEBI" id="CHEBI:30616"/>
    </ligand>
</feature>
<comment type="similarity">
    <text evidence="9">Belongs to the bacterial CoaD family.</text>
</comment>
<feature type="domain" description="Cytidyltransferase-like" evidence="10">
    <location>
        <begin position="7"/>
        <end position="135"/>
    </location>
</feature>
<keyword evidence="6 9" id="KW-0460">Magnesium</keyword>
<keyword evidence="2 9" id="KW-0808">Transferase</keyword>
<evidence type="ECO:0000256" key="1">
    <source>
        <dbReference type="ARBA" id="ARBA00022490"/>
    </source>
</evidence>
<feature type="binding site" evidence="9">
    <location>
        <begin position="125"/>
        <end position="131"/>
    </location>
    <ligand>
        <name>ATP</name>
        <dbReference type="ChEBI" id="CHEBI:30616"/>
    </ligand>
</feature>
<dbReference type="HAMAP" id="MF_00151">
    <property type="entry name" value="PPAT_bact"/>
    <property type="match status" value="1"/>
</dbReference>
<dbReference type="EMBL" id="CP012502">
    <property type="protein sequence ID" value="AOM83291.1"/>
    <property type="molecule type" value="Genomic_DNA"/>
</dbReference>
<dbReference type="EC" id="2.7.7.3" evidence="9"/>
<evidence type="ECO:0000259" key="10">
    <source>
        <dbReference type="Pfam" id="PF01467"/>
    </source>
</evidence>
<keyword evidence="7 9" id="KW-0173">Coenzyme A biosynthesis</keyword>
<keyword evidence="12" id="KW-1185">Reference proteome</keyword>
<feature type="binding site" evidence="9">
    <location>
        <position position="11"/>
    </location>
    <ligand>
        <name>substrate</name>
    </ligand>
</feature>
<dbReference type="GO" id="GO:0004595">
    <property type="term" value="F:pantetheine-phosphate adenylyltransferase activity"/>
    <property type="evidence" value="ECO:0007669"/>
    <property type="project" value="UniProtKB-UniRule"/>
</dbReference>
<evidence type="ECO:0000256" key="2">
    <source>
        <dbReference type="ARBA" id="ARBA00022679"/>
    </source>
</evidence>
<sequence length="163" mass="18506">MREKIGIIPGSFDPVTKGHLDIITRASGLFDKVIVSVLNNRTKNPLFSAEERVKLIEKTVESLDNVEVDQFDGLLIDYVRQKNAKAIIKGLRAVSDFEYELQMASINQKLDKQVETVFMMTSPEYAYLSSSIVKELAKYHAHTQDLVPECVEDALNKKFNKEL</sequence>
<evidence type="ECO:0000256" key="6">
    <source>
        <dbReference type="ARBA" id="ARBA00022842"/>
    </source>
</evidence>
<dbReference type="AlphaFoldDB" id="A0A1D7QWA4"/>
<dbReference type="GO" id="GO:0005524">
    <property type="term" value="F:ATP binding"/>
    <property type="evidence" value="ECO:0007669"/>
    <property type="project" value="UniProtKB-KW"/>
</dbReference>
<dbReference type="PANTHER" id="PTHR21342">
    <property type="entry name" value="PHOSPHOPANTETHEINE ADENYLYLTRANSFERASE"/>
    <property type="match status" value="1"/>
</dbReference>
<evidence type="ECO:0000256" key="8">
    <source>
        <dbReference type="ARBA" id="ARBA00029346"/>
    </source>
</evidence>
<feature type="binding site" evidence="9">
    <location>
        <begin position="90"/>
        <end position="92"/>
    </location>
    <ligand>
        <name>ATP</name>
        <dbReference type="ChEBI" id="CHEBI:30616"/>
    </ligand>
</feature>
<dbReference type="RefSeq" id="WP_069365289.1">
    <property type="nucleotide sequence ID" value="NZ_CP012502.1"/>
</dbReference>